<reference evidence="3 4" key="1">
    <citation type="journal article" date="2018" name="Front. Plant Sci.">
        <title>Red Clover (Trifolium pratense) and Zigzag Clover (T. medium) - A Picture of Genomic Similarities and Differences.</title>
        <authorList>
            <person name="Dluhosova J."/>
            <person name="Istvanek J."/>
            <person name="Nedelnik J."/>
            <person name="Repkova J."/>
        </authorList>
    </citation>
    <scope>NUCLEOTIDE SEQUENCE [LARGE SCALE GENOMIC DNA]</scope>
    <source>
        <strain evidence="4">cv. 10/8</strain>
        <tissue evidence="3">Leaf</tissue>
    </source>
</reference>
<evidence type="ECO:0000313" key="4">
    <source>
        <dbReference type="Proteomes" id="UP000265520"/>
    </source>
</evidence>
<sequence>MREKVERGGRKEWEEGEMRVQRRKGFVHRLDQETTSFFFTNFPEDAKVTELWSKFARHGRVGEVYVPKKLDKQGRRFGFVKFKEDNREEVREEVPESSRAVEARYRSGRSFKEAVVADSAHR</sequence>
<dbReference type="InterPro" id="IPR035979">
    <property type="entry name" value="RBD_domain_sf"/>
</dbReference>
<dbReference type="EMBL" id="LXQA010130434">
    <property type="protein sequence ID" value="MCI22421.1"/>
    <property type="molecule type" value="Genomic_DNA"/>
</dbReference>
<dbReference type="PROSITE" id="PS50102">
    <property type="entry name" value="RRM"/>
    <property type="match status" value="1"/>
</dbReference>
<dbReference type="Proteomes" id="UP000265520">
    <property type="component" value="Unassembled WGS sequence"/>
</dbReference>
<dbReference type="Gene3D" id="3.30.70.330">
    <property type="match status" value="1"/>
</dbReference>
<organism evidence="3 4">
    <name type="scientific">Trifolium medium</name>
    <dbReference type="NCBI Taxonomy" id="97028"/>
    <lineage>
        <taxon>Eukaryota</taxon>
        <taxon>Viridiplantae</taxon>
        <taxon>Streptophyta</taxon>
        <taxon>Embryophyta</taxon>
        <taxon>Tracheophyta</taxon>
        <taxon>Spermatophyta</taxon>
        <taxon>Magnoliopsida</taxon>
        <taxon>eudicotyledons</taxon>
        <taxon>Gunneridae</taxon>
        <taxon>Pentapetalae</taxon>
        <taxon>rosids</taxon>
        <taxon>fabids</taxon>
        <taxon>Fabales</taxon>
        <taxon>Fabaceae</taxon>
        <taxon>Papilionoideae</taxon>
        <taxon>50 kb inversion clade</taxon>
        <taxon>NPAAA clade</taxon>
        <taxon>Hologalegina</taxon>
        <taxon>IRL clade</taxon>
        <taxon>Trifolieae</taxon>
        <taxon>Trifolium</taxon>
    </lineage>
</organism>
<accession>A0A392QDK6</accession>
<proteinExistence type="predicted"/>
<keyword evidence="1" id="KW-0694">RNA-binding</keyword>
<dbReference type="Pfam" id="PF00076">
    <property type="entry name" value="RRM_1"/>
    <property type="match status" value="1"/>
</dbReference>
<protein>
    <submittedName>
        <fullName evidence="3">RNA-binding protein 25-like</fullName>
    </submittedName>
</protein>
<evidence type="ECO:0000256" key="1">
    <source>
        <dbReference type="PROSITE-ProRule" id="PRU00176"/>
    </source>
</evidence>
<feature type="domain" description="RRM" evidence="2">
    <location>
        <begin position="35"/>
        <end position="112"/>
    </location>
</feature>
<keyword evidence="4" id="KW-1185">Reference proteome</keyword>
<name>A0A392QDK6_9FABA</name>
<dbReference type="CDD" id="cd00590">
    <property type="entry name" value="RRM_SF"/>
    <property type="match status" value="1"/>
</dbReference>
<evidence type="ECO:0000259" key="2">
    <source>
        <dbReference type="PROSITE" id="PS50102"/>
    </source>
</evidence>
<dbReference type="SUPFAM" id="SSF54928">
    <property type="entry name" value="RNA-binding domain, RBD"/>
    <property type="match status" value="1"/>
</dbReference>
<dbReference type="InterPro" id="IPR000504">
    <property type="entry name" value="RRM_dom"/>
</dbReference>
<feature type="non-terminal residue" evidence="3">
    <location>
        <position position="122"/>
    </location>
</feature>
<evidence type="ECO:0000313" key="3">
    <source>
        <dbReference type="EMBL" id="MCI22421.1"/>
    </source>
</evidence>
<dbReference type="GO" id="GO:0003723">
    <property type="term" value="F:RNA binding"/>
    <property type="evidence" value="ECO:0007669"/>
    <property type="project" value="UniProtKB-UniRule"/>
</dbReference>
<dbReference type="InterPro" id="IPR012677">
    <property type="entry name" value="Nucleotide-bd_a/b_plait_sf"/>
</dbReference>
<dbReference type="AlphaFoldDB" id="A0A392QDK6"/>
<comment type="caution">
    <text evidence="3">The sequence shown here is derived from an EMBL/GenBank/DDBJ whole genome shotgun (WGS) entry which is preliminary data.</text>
</comment>